<evidence type="ECO:0000313" key="13">
    <source>
        <dbReference type="Proteomes" id="UP001165652"/>
    </source>
</evidence>
<evidence type="ECO:0000313" key="12">
    <source>
        <dbReference type="EMBL" id="MDC7785823.1"/>
    </source>
</evidence>
<evidence type="ECO:0000256" key="1">
    <source>
        <dbReference type="ARBA" id="ARBA00004383"/>
    </source>
</evidence>
<dbReference type="InterPro" id="IPR051045">
    <property type="entry name" value="TonB-dependent_transducer"/>
</dbReference>
<feature type="region of interest" description="Disordered" evidence="10">
    <location>
        <begin position="1"/>
        <end position="53"/>
    </location>
</feature>
<evidence type="ECO:0000256" key="2">
    <source>
        <dbReference type="ARBA" id="ARBA00006555"/>
    </source>
</evidence>
<comment type="caution">
    <text evidence="12">The sequence shown here is derived from an EMBL/GenBank/DDBJ whole genome shotgun (WGS) entry which is preliminary data.</text>
</comment>
<evidence type="ECO:0000256" key="7">
    <source>
        <dbReference type="ARBA" id="ARBA00022927"/>
    </source>
</evidence>
<keyword evidence="7" id="KW-0653">Protein transport</keyword>
<keyword evidence="3" id="KW-0813">Transport</keyword>
<keyword evidence="5" id="KW-0997">Cell inner membrane</keyword>
<evidence type="ECO:0000256" key="8">
    <source>
        <dbReference type="ARBA" id="ARBA00022989"/>
    </source>
</evidence>
<organism evidence="12 13">
    <name type="scientific">Rhodoplanes tepidamans</name>
    <name type="common">Rhodoplanes cryptolactis</name>
    <dbReference type="NCBI Taxonomy" id="200616"/>
    <lineage>
        <taxon>Bacteria</taxon>
        <taxon>Pseudomonadati</taxon>
        <taxon>Pseudomonadota</taxon>
        <taxon>Alphaproteobacteria</taxon>
        <taxon>Hyphomicrobiales</taxon>
        <taxon>Nitrobacteraceae</taxon>
        <taxon>Rhodoplanes</taxon>
    </lineage>
</organism>
<sequence length="377" mass="38189">MPQVSSPQVSPVASDLRPRPAGAGSAPDLRAPPEVRPAPPPGRAVDVPLPEGDNIVPFRRPAGTDTAAAPAAVAEAHRPAPLWRHPSRTGLLIGTLAASIAAHAALYALFDRPVTPLASIGVESVSVELVLGADSAAGTAATPGPEEAESSAAATPAGPPDGPETAPPPEAPQEPPQEPVATAEAPPPAETAVEQPAEQPPPPAPVERVLTTEMPAAETAAVPAPPEKPQAAPTVQTEPVPVRPPKPKVAKPSAAKPRGRAGTETRVAVAAPSAGSSGIGIGRSDAHSNYPGLVAAHLARHKRYPAEARSQGQGGTATVRFTLDGGGRVTGVTLLRGSGNPHLDRESVEVVRRASPFPAPPDGHGRGFTQPIRFGIH</sequence>
<dbReference type="PROSITE" id="PS52015">
    <property type="entry name" value="TONB_CTD"/>
    <property type="match status" value="1"/>
</dbReference>
<feature type="compositionally biased region" description="Low complexity" evidence="10">
    <location>
        <begin position="137"/>
        <end position="156"/>
    </location>
</feature>
<keyword evidence="13" id="KW-1185">Reference proteome</keyword>
<dbReference type="EMBL" id="JAQQLI010000010">
    <property type="protein sequence ID" value="MDC7785823.1"/>
    <property type="molecule type" value="Genomic_DNA"/>
</dbReference>
<proteinExistence type="inferred from homology"/>
<evidence type="ECO:0000256" key="9">
    <source>
        <dbReference type="ARBA" id="ARBA00023136"/>
    </source>
</evidence>
<keyword evidence="6" id="KW-0812">Transmembrane</keyword>
<dbReference type="Proteomes" id="UP001165652">
    <property type="component" value="Unassembled WGS sequence"/>
</dbReference>
<reference evidence="12" key="2">
    <citation type="submission" date="2023-02" db="EMBL/GenBank/DDBJ databases">
        <authorList>
            <person name="Rayyan A."/>
            <person name="Meyer T."/>
            <person name="Kyndt J.A."/>
        </authorList>
    </citation>
    <scope>NUCLEOTIDE SEQUENCE</scope>
    <source>
        <strain evidence="12">DSM 9987</strain>
    </source>
</reference>
<dbReference type="NCBIfam" id="TIGR01352">
    <property type="entry name" value="tonB_Cterm"/>
    <property type="match status" value="1"/>
</dbReference>
<evidence type="ECO:0000256" key="4">
    <source>
        <dbReference type="ARBA" id="ARBA00022475"/>
    </source>
</evidence>
<dbReference type="InterPro" id="IPR006260">
    <property type="entry name" value="TonB/TolA_C"/>
</dbReference>
<comment type="similarity">
    <text evidence="2">Belongs to the TonB family.</text>
</comment>
<feature type="region of interest" description="Disordered" evidence="10">
    <location>
        <begin position="137"/>
        <end position="207"/>
    </location>
</feature>
<evidence type="ECO:0000259" key="11">
    <source>
        <dbReference type="PROSITE" id="PS52015"/>
    </source>
</evidence>
<evidence type="ECO:0000256" key="10">
    <source>
        <dbReference type="SAM" id="MobiDB-lite"/>
    </source>
</evidence>
<protein>
    <submittedName>
        <fullName evidence="12">Energy transducer TonB</fullName>
    </submittedName>
</protein>
<feature type="compositionally biased region" description="Low complexity" evidence="10">
    <location>
        <begin position="1"/>
        <end position="12"/>
    </location>
</feature>
<accession>A0ABT5J8K0</accession>
<dbReference type="Gene3D" id="3.30.1150.10">
    <property type="match status" value="1"/>
</dbReference>
<keyword evidence="8" id="KW-1133">Transmembrane helix</keyword>
<dbReference type="PANTHER" id="PTHR33446">
    <property type="entry name" value="PROTEIN TONB-RELATED"/>
    <property type="match status" value="1"/>
</dbReference>
<dbReference type="SUPFAM" id="SSF74653">
    <property type="entry name" value="TolA/TonB C-terminal domain"/>
    <property type="match status" value="1"/>
</dbReference>
<dbReference type="RefSeq" id="WP_272776668.1">
    <property type="nucleotide sequence ID" value="NZ_JAQQLI010000010.1"/>
</dbReference>
<evidence type="ECO:0000256" key="5">
    <source>
        <dbReference type="ARBA" id="ARBA00022519"/>
    </source>
</evidence>
<keyword evidence="4" id="KW-1003">Cell membrane</keyword>
<name>A0ABT5J8K0_RHOTP</name>
<dbReference type="InterPro" id="IPR037682">
    <property type="entry name" value="TonB_C"/>
</dbReference>
<reference evidence="12" key="1">
    <citation type="journal article" date="2023" name="Microbiol Resour">
        <title>Genome Sequences of Rhodoplanes serenus and Two Thermotolerant Strains, Rhodoplanes tepidamans and 'Rhodoplanes cryptolactis,' Further Refine the Genus.</title>
        <authorList>
            <person name="Rayyan A.A."/>
            <person name="Kyndt J.A."/>
        </authorList>
    </citation>
    <scope>NUCLEOTIDE SEQUENCE</scope>
    <source>
        <strain evidence="12">DSM 9987</strain>
    </source>
</reference>
<feature type="region of interest" description="Disordered" evidence="10">
    <location>
        <begin position="219"/>
        <end position="270"/>
    </location>
</feature>
<feature type="compositionally biased region" description="Pro residues" evidence="10">
    <location>
        <begin position="157"/>
        <end position="178"/>
    </location>
</feature>
<gene>
    <name evidence="12" type="ORF">PQJ73_09035</name>
</gene>
<feature type="domain" description="TonB C-terminal" evidence="11">
    <location>
        <begin position="289"/>
        <end position="377"/>
    </location>
</feature>
<evidence type="ECO:0000256" key="6">
    <source>
        <dbReference type="ARBA" id="ARBA00022692"/>
    </source>
</evidence>
<comment type="subcellular location">
    <subcellularLocation>
        <location evidence="1">Cell inner membrane</location>
        <topology evidence="1">Single-pass membrane protein</topology>
        <orientation evidence="1">Periplasmic side</orientation>
    </subcellularLocation>
</comment>
<dbReference type="PANTHER" id="PTHR33446:SF2">
    <property type="entry name" value="PROTEIN TONB"/>
    <property type="match status" value="1"/>
</dbReference>
<dbReference type="Pfam" id="PF03544">
    <property type="entry name" value="TonB_C"/>
    <property type="match status" value="1"/>
</dbReference>
<keyword evidence="9" id="KW-0472">Membrane</keyword>
<evidence type="ECO:0000256" key="3">
    <source>
        <dbReference type="ARBA" id="ARBA00022448"/>
    </source>
</evidence>
<feature type="compositionally biased region" description="Low complexity" evidence="10">
    <location>
        <begin position="179"/>
        <end position="197"/>
    </location>
</feature>